<evidence type="ECO:0000256" key="1">
    <source>
        <dbReference type="SAM" id="Phobius"/>
    </source>
</evidence>
<keyword evidence="3" id="KW-1185">Reference proteome</keyword>
<dbReference type="Proteomes" id="UP000092460">
    <property type="component" value="Unassembled WGS sequence"/>
</dbReference>
<proteinExistence type="predicted"/>
<keyword evidence="1" id="KW-0472">Membrane</keyword>
<dbReference type="EMBL" id="JXJN01020184">
    <property type="status" value="NOT_ANNOTATED_CDS"/>
    <property type="molecule type" value="Genomic_DNA"/>
</dbReference>
<reference evidence="2" key="2">
    <citation type="submission" date="2020-05" db="UniProtKB">
        <authorList>
            <consortium name="EnsemblMetazoa"/>
        </authorList>
    </citation>
    <scope>IDENTIFICATION</scope>
    <source>
        <strain evidence="2">IAEA</strain>
    </source>
</reference>
<dbReference type="VEuPathDB" id="VectorBase:GPPI040046"/>
<keyword evidence="1" id="KW-0812">Transmembrane</keyword>
<accession>A0A1B0BTI8</accession>
<evidence type="ECO:0000313" key="2">
    <source>
        <dbReference type="EnsemblMetazoa" id="GPPI040046-PA"/>
    </source>
</evidence>
<organism evidence="2 3">
    <name type="scientific">Glossina palpalis gambiensis</name>
    <dbReference type="NCBI Taxonomy" id="67801"/>
    <lineage>
        <taxon>Eukaryota</taxon>
        <taxon>Metazoa</taxon>
        <taxon>Ecdysozoa</taxon>
        <taxon>Arthropoda</taxon>
        <taxon>Hexapoda</taxon>
        <taxon>Insecta</taxon>
        <taxon>Pterygota</taxon>
        <taxon>Neoptera</taxon>
        <taxon>Endopterygota</taxon>
        <taxon>Diptera</taxon>
        <taxon>Brachycera</taxon>
        <taxon>Muscomorpha</taxon>
        <taxon>Hippoboscoidea</taxon>
        <taxon>Glossinidae</taxon>
        <taxon>Glossina</taxon>
    </lineage>
</organism>
<feature type="transmembrane region" description="Helical" evidence="1">
    <location>
        <begin position="106"/>
        <end position="127"/>
    </location>
</feature>
<reference evidence="3" key="1">
    <citation type="submission" date="2015-01" db="EMBL/GenBank/DDBJ databases">
        <authorList>
            <person name="Aksoy S."/>
            <person name="Warren W."/>
            <person name="Wilson R.K."/>
        </authorList>
    </citation>
    <scope>NUCLEOTIDE SEQUENCE [LARGE SCALE GENOMIC DNA]</scope>
    <source>
        <strain evidence="3">IAEA</strain>
    </source>
</reference>
<name>A0A1B0BTI8_9MUSC</name>
<dbReference type="AlphaFoldDB" id="A0A1B0BTI8"/>
<evidence type="ECO:0000313" key="3">
    <source>
        <dbReference type="Proteomes" id="UP000092460"/>
    </source>
</evidence>
<protein>
    <submittedName>
        <fullName evidence="2">Uncharacterized protein</fullName>
    </submittedName>
</protein>
<dbReference type="EnsemblMetazoa" id="GPPI040046-RA">
    <property type="protein sequence ID" value="GPPI040046-PA"/>
    <property type="gene ID" value="GPPI040046"/>
</dbReference>
<sequence length="282" mass="29884">TSAPRLQQPIDFHENFDNEEAIFNVILDDLFLNSDLIRKEVNEDSMLLEQSYGSPLSTCTHSSPSPNIGPEVAGAPPSSPMVGVMWRRLSPELFGMITPRLMGSSLVHGFIGSLVVVVLAGSSIVIVRTVIDSAVGVMMVTSSASSTGSLALARASPSSVANLSSTAAIFIRGRWSSAAVHQAKDKACGSHLASSCCRYASRFRSRYTPQSDWLACGGTWTFRSGNDCESQGKSWPKGEARWTWSLIPAAVVEPAAGGQPLEIPVGDVDFGIGSESAIHAAV</sequence>
<keyword evidence="1" id="KW-1133">Transmembrane helix</keyword>